<dbReference type="PATRIC" id="fig|797473.3.peg.200"/>
<evidence type="ECO:0000256" key="6">
    <source>
        <dbReference type="ARBA" id="ARBA00022679"/>
    </source>
</evidence>
<keyword evidence="5" id="KW-0597">Phosphoprotein</keyword>
<evidence type="ECO:0000259" key="13">
    <source>
        <dbReference type="PROSITE" id="PS50109"/>
    </source>
</evidence>
<dbReference type="CDD" id="cd00082">
    <property type="entry name" value="HisKA"/>
    <property type="match status" value="1"/>
</dbReference>
<keyword evidence="10 12" id="KW-0472">Membrane</keyword>
<dbReference type="InterPro" id="IPR036097">
    <property type="entry name" value="HisK_dim/P_sf"/>
</dbReference>
<evidence type="ECO:0000256" key="3">
    <source>
        <dbReference type="ARBA" id="ARBA00012438"/>
    </source>
</evidence>
<dbReference type="InterPro" id="IPR036890">
    <property type="entry name" value="HATPase_C_sf"/>
</dbReference>
<feature type="transmembrane region" description="Helical" evidence="12">
    <location>
        <begin position="185"/>
        <end position="203"/>
    </location>
</feature>
<dbReference type="HOGENOM" id="CLU_000445_89_31_6"/>
<dbReference type="InterPro" id="IPR003594">
    <property type="entry name" value="HATPase_dom"/>
</dbReference>
<evidence type="ECO:0000256" key="11">
    <source>
        <dbReference type="SAM" id="MobiDB-lite"/>
    </source>
</evidence>
<dbReference type="SMART" id="SM00387">
    <property type="entry name" value="HATPase_c"/>
    <property type="match status" value="1"/>
</dbReference>
<evidence type="ECO:0000313" key="15">
    <source>
        <dbReference type="Proteomes" id="UP000004750"/>
    </source>
</evidence>
<feature type="region of interest" description="Disordered" evidence="11">
    <location>
        <begin position="356"/>
        <end position="381"/>
    </location>
</feature>
<dbReference type="NCBIfam" id="NF008312">
    <property type="entry name" value="PRK11100.1"/>
    <property type="match status" value="1"/>
</dbReference>
<evidence type="ECO:0000256" key="9">
    <source>
        <dbReference type="ARBA" id="ARBA00022989"/>
    </source>
</evidence>
<reference evidence="14 15" key="1">
    <citation type="submission" date="2011-08" db="EMBL/GenBank/DDBJ databases">
        <authorList>
            <person name="Weinstock G."/>
            <person name="Sodergren E."/>
            <person name="Clifton S."/>
            <person name="Fulton L."/>
            <person name="Fulton B."/>
            <person name="Courtney L."/>
            <person name="Fronick C."/>
            <person name="Harrison M."/>
            <person name="Strong C."/>
            <person name="Farmer C."/>
            <person name="Delahaunty K."/>
            <person name="Markovic C."/>
            <person name="Hall O."/>
            <person name="Minx P."/>
            <person name="Tomlinson C."/>
            <person name="Mitreva M."/>
            <person name="Hou S."/>
            <person name="Chen J."/>
            <person name="Wollam A."/>
            <person name="Pepin K.H."/>
            <person name="Johnson M."/>
            <person name="Bhonagiri V."/>
            <person name="Zhang X."/>
            <person name="Suruliraj S."/>
            <person name="Warren W."/>
            <person name="Chinwalla A."/>
            <person name="Mardis E.R."/>
            <person name="Wilson R.K."/>
        </authorList>
    </citation>
    <scope>NUCLEOTIDE SEQUENCE [LARGE SCALE GENOMIC DNA]</scope>
    <source>
        <strain evidence="14 15">F0432</strain>
    </source>
</reference>
<dbReference type="InterPro" id="IPR005467">
    <property type="entry name" value="His_kinase_dom"/>
</dbReference>
<keyword evidence="9 12" id="KW-1133">Transmembrane helix</keyword>
<dbReference type="GO" id="GO:0000155">
    <property type="term" value="F:phosphorelay sensor kinase activity"/>
    <property type="evidence" value="ECO:0007669"/>
    <property type="project" value="InterPro"/>
</dbReference>
<dbReference type="PROSITE" id="PS50109">
    <property type="entry name" value="HIS_KIN"/>
    <property type="match status" value="1"/>
</dbReference>
<dbReference type="Gene3D" id="3.30.450.20">
    <property type="entry name" value="PAS domain"/>
    <property type="match status" value="1"/>
</dbReference>
<dbReference type="EC" id="2.7.13.3" evidence="3"/>
<dbReference type="Pfam" id="PF00512">
    <property type="entry name" value="HisKA"/>
    <property type="match status" value="1"/>
</dbReference>
<dbReference type="InterPro" id="IPR003661">
    <property type="entry name" value="HisK_dim/P_dom"/>
</dbReference>
<keyword evidence="6" id="KW-0808">Transferase</keyword>
<evidence type="ECO:0000313" key="14">
    <source>
        <dbReference type="EMBL" id="EHM55939.1"/>
    </source>
</evidence>
<comment type="caution">
    <text evidence="14">The sequence shown here is derived from an EMBL/GenBank/DDBJ whole genome shotgun (WGS) entry which is preliminary data.</text>
</comment>
<evidence type="ECO:0000256" key="10">
    <source>
        <dbReference type="ARBA" id="ARBA00023136"/>
    </source>
</evidence>
<dbReference type="Gene3D" id="3.30.565.10">
    <property type="entry name" value="Histidine kinase-like ATPase, C-terminal domain"/>
    <property type="match status" value="1"/>
</dbReference>
<name>G9ZBW3_9GAMM</name>
<dbReference type="EMBL" id="AGCM01000015">
    <property type="protein sequence ID" value="EHM55939.1"/>
    <property type="molecule type" value="Genomic_DNA"/>
</dbReference>
<dbReference type="SUPFAM" id="SSF103190">
    <property type="entry name" value="Sensory domain-like"/>
    <property type="match status" value="1"/>
</dbReference>
<evidence type="ECO:0000256" key="4">
    <source>
        <dbReference type="ARBA" id="ARBA00022475"/>
    </source>
</evidence>
<dbReference type="Pfam" id="PF02518">
    <property type="entry name" value="HATPase_c"/>
    <property type="match status" value="1"/>
</dbReference>
<evidence type="ECO:0000256" key="12">
    <source>
        <dbReference type="SAM" id="Phobius"/>
    </source>
</evidence>
<dbReference type="InterPro" id="IPR029151">
    <property type="entry name" value="Sensor-like_sf"/>
</dbReference>
<dbReference type="InterPro" id="IPR050428">
    <property type="entry name" value="TCS_sensor_his_kinase"/>
</dbReference>
<dbReference type="GO" id="GO:0005886">
    <property type="term" value="C:plasma membrane"/>
    <property type="evidence" value="ECO:0007669"/>
    <property type="project" value="UniProtKB-SubCell"/>
</dbReference>
<comment type="subcellular location">
    <subcellularLocation>
        <location evidence="2">Cell membrane</location>
        <topology evidence="2">Multi-pass membrane protein</topology>
    </subcellularLocation>
</comment>
<proteinExistence type="predicted"/>
<dbReference type="RefSeq" id="WP_006984267.1">
    <property type="nucleotide sequence ID" value="NZ_JH417888.1"/>
</dbReference>
<dbReference type="SUPFAM" id="SSF47384">
    <property type="entry name" value="Homodimeric domain of signal transducing histidine kinase"/>
    <property type="match status" value="1"/>
</dbReference>
<feature type="domain" description="Histidine kinase" evidence="13">
    <location>
        <begin position="258"/>
        <end position="536"/>
    </location>
</feature>
<dbReference type="STRING" id="797473.HMPREF9080_00240"/>
<evidence type="ECO:0000256" key="7">
    <source>
        <dbReference type="ARBA" id="ARBA00022692"/>
    </source>
</evidence>
<dbReference type="CDD" id="cd18773">
    <property type="entry name" value="PDC1_HK_sensor"/>
    <property type="match status" value="1"/>
</dbReference>
<evidence type="ECO:0000256" key="1">
    <source>
        <dbReference type="ARBA" id="ARBA00000085"/>
    </source>
</evidence>
<organism evidence="14 15">
    <name type="scientific">Cardiobacterium valvarum F0432</name>
    <dbReference type="NCBI Taxonomy" id="797473"/>
    <lineage>
        <taxon>Bacteria</taxon>
        <taxon>Pseudomonadati</taxon>
        <taxon>Pseudomonadota</taxon>
        <taxon>Gammaproteobacteria</taxon>
        <taxon>Cardiobacteriales</taxon>
        <taxon>Cardiobacteriaceae</taxon>
        <taxon>Cardiobacterium</taxon>
    </lineage>
</organism>
<dbReference type="Proteomes" id="UP000004750">
    <property type="component" value="Unassembled WGS sequence"/>
</dbReference>
<dbReference type="AlphaFoldDB" id="G9ZBW3"/>
<dbReference type="PANTHER" id="PTHR45436">
    <property type="entry name" value="SENSOR HISTIDINE KINASE YKOH"/>
    <property type="match status" value="1"/>
</dbReference>
<keyword evidence="8 14" id="KW-0418">Kinase</keyword>
<dbReference type="Pfam" id="PF17203">
    <property type="entry name" value="sCache_3_2"/>
    <property type="match status" value="1"/>
</dbReference>
<protein>
    <recommendedName>
        <fullName evidence="3">histidine kinase</fullName>
        <ecNumber evidence="3">2.7.13.3</ecNumber>
    </recommendedName>
</protein>
<dbReference type="InterPro" id="IPR033463">
    <property type="entry name" value="sCache_3"/>
</dbReference>
<sequence>MTIFVRLFLVYGLVLTLGGALLMRDVQQQLRPGMRQVLEDTLADNAQILAASLAPALQNGDIRDPAWQAALRADLARPRDVHIYQNHKTTNHQQLIITDARGIVLYHSNPLETGKDYSRWNDILRTLRGEYGARSSHGADGSTMYVAAPIRDSDGRLLGVVSLGKPSADIQPYQTQTQHELRRSGALYLTASLGLIALLTLWIRRSINLVRRYATAHAPIPPAPRFHLASELNRLTDAIGNMRRELEDRDYVTRYIETLTHELKSPLTAITTSAELLQDDLPAADRARFAANIAQQSNRLHELVRRLLELSRLEKDPLNKQPLDIAALWHKLVHAQQARLTQKHLSLHENITEEKASSSWPLPTRVPGGKNWGGGSKKMAVDAPMHNADTAGKTPFPEEDGRGLEQPATVRENNQPITANAPSKPPLTLRADPFWLEQTLANLLENAIRAAPEGSTLTFTAAQSRSHTTLSLHNRTAVPIPDYALPRLFERYYTLNRKENSGLGLTLVAETMHRHGGSATAENHADGLRITLRFPR</sequence>
<dbReference type="Gene3D" id="1.10.287.130">
    <property type="match status" value="1"/>
</dbReference>
<dbReference type="PANTHER" id="PTHR45436:SF10">
    <property type="entry name" value="HISTIDINE KINASE"/>
    <property type="match status" value="1"/>
</dbReference>
<gene>
    <name evidence="14" type="ORF">HMPREF9080_00240</name>
</gene>
<dbReference type="SUPFAM" id="SSF55874">
    <property type="entry name" value="ATPase domain of HSP90 chaperone/DNA topoisomerase II/histidine kinase"/>
    <property type="match status" value="1"/>
</dbReference>
<accession>G9ZBW3</accession>
<evidence type="ECO:0000256" key="5">
    <source>
        <dbReference type="ARBA" id="ARBA00022553"/>
    </source>
</evidence>
<evidence type="ECO:0000256" key="8">
    <source>
        <dbReference type="ARBA" id="ARBA00022777"/>
    </source>
</evidence>
<keyword evidence="4" id="KW-1003">Cell membrane</keyword>
<evidence type="ECO:0000256" key="2">
    <source>
        <dbReference type="ARBA" id="ARBA00004651"/>
    </source>
</evidence>
<dbReference type="SMART" id="SM00388">
    <property type="entry name" value="HisKA"/>
    <property type="match status" value="1"/>
</dbReference>
<comment type="catalytic activity">
    <reaction evidence="1">
        <text>ATP + protein L-histidine = ADP + protein N-phospho-L-histidine.</text>
        <dbReference type="EC" id="2.7.13.3"/>
    </reaction>
</comment>
<keyword evidence="7 12" id="KW-0812">Transmembrane</keyword>